<accession>A0ABX1S0I1</accession>
<comment type="caution">
    <text evidence="1">The sequence shown here is derived from an EMBL/GenBank/DDBJ whole genome shotgun (WGS) entry which is preliminary data.</text>
</comment>
<keyword evidence="2" id="KW-1185">Reference proteome</keyword>
<evidence type="ECO:0000313" key="1">
    <source>
        <dbReference type="EMBL" id="NMH88528.1"/>
    </source>
</evidence>
<gene>
    <name evidence="1" type="ORF">HHX25_13525</name>
</gene>
<reference evidence="1 2" key="1">
    <citation type="submission" date="2020-04" db="EMBL/GenBank/DDBJ databases">
        <title>A Flavivirga sp. nov.</title>
        <authorList>
            <person name="Sun X."/>
        </authorList>
    </citation>
    <scope>NUCLEOTIDE SEQUENCE [LARGE SCALE GENOMIC DNA]</scope>
    <source>
        <strain evidence="1 2">Y03</strain>
    </source>
</reference>
<name>A0ABX1S0I1_9FLAO</name>
<proteinExistence type="predicted"/>
<dbReference type="EMBL" id="JABBHF010000007">
    <property type="protein sequence ID" value="NMH88528.1"/>
    <property type="molecule type" value="Genomic_DNA"/>
</dbReference>
<sequence>MKQIILVWLVCSSSVGFSQEKLPDQSINGTYHLLFAEQGSETKTKLFQFGENNGVKLLAIAACEKCIPAIYTYQPEASKKLGVRVFLNNLGLYVIGYDEESFIIVLVKNKLGNGVWNDFSFSNFYSKNKGLVKSMTKEKIKAYAISLSKK</sequence>
<protein>
    <submittedName>
        <fullName evidence="1">Uncharacterized protein</fullName>
    </submittedName>
</protein>
<dbReference type="Proteomes" id="UP000746690">
    <property type="component" value="Unassembled WGS sequence"/>
</dbReference>
<dbReference type="RefSeq" id="WP_169674485.1">
    <property type="nucleotide sequence ID" value="NZ_JABBHF010000007.1"/>
</dbReference>
<evidence type="ECO:0000313" key="2">
    <source>
        <dbReference type="Proteomes" id="UP000746690"/>
    </source>
</evidence>
<organism evidence="1 2">
    <name type="scientific">Flavivirga algicola</name>
    <dbReference type="NCBI Taxonomy" id="2729136"/>
    <lineage>
        <taxon>Bacteria</taxon>
        <taxon>Pseudomonadati</taxon>
        <taxon>Bacteroidota</taxon>
        <taxon>Flavobacteriia</taxon>
        <taxon>Flavobacteriales</taxon>
        <taxon>Flavobacteriaceae</taxon>
        <taxon>Flavivirga</taxon>
    </lineage>
</organism>